<comment type="caution">
    <text evidence="2">The sequence shown here is derived from an EMBL/GenBank/DDBJ whole genome shotgun (WGS) entry which is preliminary data.</text>
</comment>
<reference evidence="2" key="1">
    <citation type="submission" date="2021-10" db="EMBL/GenBank/DDBJ databases">
        <title>Melipona bicolor Genome sequencing and assembly.</title>
        <authorList>
            <person name="Araujo N.S."/>
            <person name="Arias M.C."/>
        </authorList>
    </citation>
    <scope>NUCLEOTIDE SEQUENCE</scope>
    <source>
        <strain evidence="2">USP_2M_L1-L4_2017</strain>
        <tissue evidence="2">Whole body</tissue>
    </source>
</reference>
<feature type="compositionally biased region" description="Basic and acidic residues" evidence="1">
    <location>
        <begin position="36"/>
        <end position="47"/>
    </location>
</feature>
<feature type="region of interest" description="Disordered" evidence="1">
    <location>
        <begin position="78"/>
        <end position="97"/>
    </location>
</feature>
<gene>
    <name evidence="2" type="ORF">K0M31_013556</name>
</gene>
<keyword evidence="3" id="KW-1185">Reference proteome</keyword>
<name>A0AA40FHM5_9HYME</name>
<evidence type="ECO:0000313" key="3">
    <source>
        <dbReference type="Proteomes" id="UP001177670"/>
    </source>
</evidence>
<dbReference type="AlphaFoldDB" id="A0AA40FHM5"/>
<dbReference type="EMBL" id="JAHYIQ010000038">
    <property type="protein sequence ID" value="KAK1119049.1"/>
    <property type="molecule type" value="Genomic_DNA"/>
</dbReference>
<dbReference type="Proteomes" id="UP001177670">
    <property type="component" value="Unassembled WGS sequence"/>
</dbReference>
<proteinExistence type="predicted"/>
<evidence type="ECO:0000256" key="1">
    <source>
        <dbReference type="SAM" id="MobiDB-lite"/>
    </source>
</evidence>
<feature type="compositionally biased region" description="Gly residues" evidence="1">
    <location>
        <begin position="80"/>
        <end position="92"/>
    </location>
</feature>
<feature type="region of interest" description="Disordered" evidence="1">
    <location>
        <begin position="33"/>
        <end position="53"/>
    </location>
</feature>
<organism evidence="2 3">
    <name type="scientific">Melipona bicolor</name>
    <dbReference type="NCBI Taxonomy" id="60889"/>
    <lineage>
        <taxon>Eukaryota</taxon>
        <taxon>Metazoa</taxon>
        <taxon>Ecdysozoa</taxon>
        <taxon>Arthropoda</taxon>
        <taxon>Hexapoda</taxon>
        <taxon>Insecta</taxon>
        <taxon>Pterygota</taxon>
        <taxon>Neoptera</taxon>
        <taxon>Endopterygota</taxon>
        <taxon>Hymenoptera</taxon>
        <taxon>Apocrita</taxon>
        <taxon>Aculeata</taxon>
        <taxon>Apoidea</taxon>
        <taxon>Anthophila</taxon>
        <taxon>Apidae</taxon>
        <taxon>Melipona</taxon>
    </lineage>
</organism>
<accession>A0AA40FHM5</accession>
<feature type="non-terminal residue" evidence="2">
    <location>
        <position position="183"/>
    </location>
</feature>
<protein>
    <submittedName>
        <fullName evidence="2">Uncharacterized protein</fullName>
    </submittedName>
</protein>
<evidence type="ECO:0000313" key="2">
    <source>
        <dbReference type="EMBL" id="KAK1119049.1"/>
    </source>
</evidence>
<sequence>AKVSSLSEIAADPFSRARHFNLPPFNSLVRAVGTAENREERVDDSGRTNRGPEVGVESLLARPETENKAASWRCKAAGWSGSGEQRGAGSVGRGQPSSFDARGAKGVFYEAACITRQIYPSPVVFASPNRDTRVKVPGRKEGREPESTPWAGQSIIRDEESILIKVMATRLGHPVERCFHNDG</sequence>